<evidence type="ECO:0000313" key="3">
    <source>
        <dbReference type="Proteomes" id="UP000311713"/>
    </source>
</evidence>
<dbReference type="Proteomes" id="UP000311713">
    <property type="component" value="Unassembled WGS sequence"/>
</dbReference>
<dbReference type="OrthoDB" id="5184759at2"/>
<accession>A0A5C4VAS2</accession>
<dbReference type="GO" id="GO:0006355">
    <property type="term" value="P:regulation of DNA-templated transcription"/>
    <property type="evidence" value="ECO:0007669"/>
    <property type="project" value="InterPro"/>
</dbReference>
<dbReference type="Pfam" id="PF09339">
    <property type="entry name" value="HTH_IclR"/>
    <property type="match status" value="1"/>
</dbReference>
<dbReference type="GO" id="GO:0003677">
    <property type="term" value="F:DNA binding"/>
    <property type="evidence" value="ECO:0007669"/>
    <property type="project" value="InterPro"/>
</dbReference>
<comment type="caution">
    <text evidence="2">The sequence shown here is derived from an EMBL/GenBank/DDBJ whole genome shotgun (WGS) entry which is preliminary data.</text>
</comment>
<proteinExistence type="predicted"/>
<organism evidence="2 3">
    <name type="scientific">Streptomyces sedi</name>
    <dbReference type="NCBI Taxonomy" id="555059"/>
    <lineage>
        <taxon>Bacteria</taxon>
        <taxon>Bacillati</taxon>
        <taxon>Actinomycetota</taxon>
        <taxon>Actinomycetes</taxon>
        <taxon>Kitasatosporales</taxon>
        <taxon>Streptomycetaceae</taxon>
        <taxon>Streptomyces</taxon>
    </lineage>
</organism>
<reference evidence="2 3" key="1">
    <citation type="submission" date="2019-06" db="EMBL/GenBank/DDBJ databases">
        <title>Draft genome of Streptomyces sedi sp. JCM16909.</title>
        <authorList>
            <person name="Klykleung N."/>
            <person name="Tanasupawat S."/>
            <person name="Kudo T."/>
            <person name="Yuki M."/>
            <person name="Ohkuma M."/>
        </authorList>
    </citation>
    <scope>NUCLEOTIDE SEQUENCE [LARGE SCALE GENOMIC DNA]</scope>
    <source>
        <strain evidence="2 3">JCM 16909</strain>
    </source>
</reference>
<protein>
    <submittedName>
        <fullName evidence="2">Helix-turn-helix domain-containing protein</fullName>
    </submittedName>
</protein>
<sequence length="269" mass="28599">MNGQRLFAELLVRPELRAELRADPGAFARAHGLDPALCGRIAGLPEPGMELTTGITQYERRLRVTTVFPATFALADSAQREALLRSALTHPRLSRGGDAAAVEVGRLLAKAAAEWAPEAGGGVSLLAEMVEFETLCEEALASARALPGRVPGPPAPAPGVLFVTSGRPLPVIRRLLLGGTPPAELAAAVAAESADEGPWHYALRAEARPPRTRCHRLPARLARLLTYCDGTRGLPELATLTELPEPTAERTLRTMVGRGLITWRAAGPE</sequence>
<feature type="domain" description="HTH iclR-type" evidence="1">
    <location>
        <begin position="223"/>
        <end position="263"/>
    </location>
</feature>
<dbReference type="EMBL" id="VDGT01000003">
    <property type="protein sequence ID" value="TNM32675.1"/>
    <property type="molecule type" value="Genomic_DNA"/>
</dbReference>
<dbReference type="AlphaFoldDB" id="A0A5C4VAS2"/>
<gene>
    <name evidence="2" type="ORF">FH715_04895</name>
</gene>
<evidence type="ECO:0000259" key="1">
    <source>
        <dbReference type="Pfam" id="PF09339"/>
    </source>
</evidence>
<keyword evidence="3" id="KW-1185">Reference proteome</keyword>
<dbReference type="RefSeq" id="WP_139641093.1">
    <property type="nucleotide sequence ID" value="NZ_BAAAZS010000005.1"/>
</dbReference>
<dbReference type="InterPro" id="IPR005471">
    <property type="entry name" value="Tscrpt_reg_IclR_N"/>
</dbReference>
<name>A0A5C4VAS2_9ACTN</name>
<evidence type="ECO:0000313" key="2">
    <source>
        <dbReference type="EMBL" id="TNM32675.1"/>
    </source>
</evidence>